<dbReference type="SUPFAM" id="SSF52540">
    <property type="entry name" value="P-loop containing nucleoside triphosphate hydrolases"/>
    <property type="match status" value="1"/>
</dbReference>
<dbReference type="InterPro" id="IPR052236">
    <property type="entry name" value="Small_GTPase_RasD"/>
</dbReference>
<dbReference type="Gene3D" id="3.40.50.300">
    <property type="entry name" value="P-loop containing nucleotide triphosphate hydrolases"/>
    <property type="match status" value="1"/>
</dbReference>
<dbReference type="InterPro" id="IPR027417">
    <property type="entry name" value="P-loop_NTPase"/>
</dbReference>
<comment type="subcellular location">
    <subcellularLocation>
        <location evidence="1">Cell membrane</location>
        <topology evidence="1">Lipid-anchor</topology>
    </subcellularLocation>
</comment>
<comment type="caution">
    <text evidence="8">The sequence shown here is derived from an EMBL/GenBank/DDBJ whole genome shotgun (WGS) entry which is preliminary data.</text>
</comment>
<accession>A0AAW1JWJ4</accession>
<keyword evidence="2" id="KW-1003">Cell membrane</keyword>
<dbReference type="GO" id="GO:0005525">
    <property type="term" value="F:GTP binding"/>
    <property type="evidence" value="ECO:0007669"/>
    <property type="project" value="UniProtKB-KW"/>
</dbReference>
<dbReference type="EMBL" id="JASPKY010000309">
    <property type="protein sequence ID" value="KAK9709450.1"/>
    <property type="molecule type" value="Genomic_DNA"/>
</dbReference>
<dbReference type="GO" id="GO:0031681">
    <property type="term" value="F:G-protein beta-subunit binding"/>
    <property type="evidence" value="ECO:0007669"/>
    <property type="project" value="TreeGrafter"/>
</dbReference>
<evidence type="ECO:0000313" key="9">
    <source>
        <dbReference type="Proteomes" id="UP001458880"/>
    </source>
</evidence>
<keyword evidence="3" id="KW-0488">Methylation</keyword>
<dbReference type="Proteomes" id="UP001458880">
    <property type="component" value="Unassembled WGS sequence"/>
</dbReference>
<dbReference type="GO" id="GO:0003924">
    <property type="term" value="F:GTPase activity"/>
    <property type="evidence" value="ECO:0007669"/>
    <property type="project" value="InterPro"/>
</dbReference>
<name>A0AAW1JWJ4_POPJA</name>
<evidence type="ECO:0000313" key="8">
    <source>
        <dbReference type="EMBL" id="KAK9709450.1"/>
    </source>
</evidence>
<keyword evidence="4" id="KW-0547">Nucleotide-binding</keyword>
<dbReference type="GO" id="GO:0007165">
    <property type="term" value="P:signal transduction"/>
    <property type="evidence" value="ECO:0007669"/>
    <property type="project" value="TreeGrafter"/>
</dbReference>
<dbReference type="InterPro" id="IPR001806">
    <property type="entry name" value="Small_GTPase"/>
</dbReference>
<evidence type="ECO:0000256" key="1">
    <source>
        <dbReference type="ARBA" id="ARBA00004193"/>
    </source>
</evidence>
<dbReference type="Pfam" id="PF00071">
    <property type="entry name" value="Ras"/>
    <property type="match status" value="1"/>
</dbReference>
<keyword evidence="9" id="KW-1185">Reference proteome</keyword>
<evidence type="ECO:0000256" key="7">
    <source>
        <dbReference type="SAM" id="MobiDB-lite"/>
    </source>
</evidence>
<dbReference type="AlphaFoldDB" id="A0AAW1JWJ4"/>
<dbReference type="PRINTS" id="PR00449">
    <property type="entry name" value="RASTRNSFRMNG"/>
</dbReference>
<evidence type="ECO:0000256" key="3">
    <source>
        <dbReference type="ARBA" id="ARBA00022481"/>
    </source>
</evidence>
<evidence type="ECO:0000256" key="5">
    <source>
        <dbReference type="ARBA" id="ARBA00023136"/>
    </source>
</evidence>
<evidence type="ECO:0000256" key="6">
    <source>
        <dbReference type="ARBA" id="ARBA00023288"/>
    </source>
</evidence>
<feature type="compositionally biased region" description="Low complexity" evidence="7">
    <location>
        <begin position="33"/>
        <end position="60"/>
    </location>
</feature>
<feature type="region of interest" description="Disordered" evidence="7">
    <location>
        <begin position="22"/>
        <end position="63"/>
    </location>
</feature>
<organism evidence="8 9">
    <name type="scientific">Popillia japonica</name>
    <name type="common">Japanese beetle</name>
    <dbReference type="NCBI Taxonomy" id="7064"/>
    <lineage>
        <taxon>Eukaryota</taxon>
        <taxon>Metazoa</taxon>
        <taxon>Ecdysozoa</taxon>
        <taxon>Arthropoda</taxon>
        <taxon>Hexapoda</taxon>
        <taxon>Insecta</taxon>
        <taxon>Pterygota</taxon>
        <taxon>Neoptera</taxon>
        <taxon>Endopterygota</taxon>
        <taxon>Coleoptera</taxon>
        <taxon>Polyphaga</taxon>
        <taxon>Scarabaeiformia</taxon>
        <taxon>Scarabaeidae</taxon>
        <taxon>Rutelinae</taxon>
        <taxon>Popillia</taxon>
    </lineage>
</organism>
<keyword evidence="6" id="KW-0449">Lipoprotein</keyword>
<gene>
    <name evidence="8" type="ORF">QE152_g26608</name>
</gene>
<proteinExistence type="predicted"/>
<keyword evidence="5" id="KW-0472">Membrane</keyword>
<protein>
    <submittedName>
        <fullName evidence="8">Ras family</fullName>
    </submittedName>
</protein>
<dbReference type="PANTHER" id="PTHR46149">
    <property type="entry name" value="MIP08469P"/>
    <property type="match status" value="1"/>
</dbReference>
<dbReference type="GO" id="GO:0005886">
    <property type="term" value="C:plasma membrane"/>
    <property type="evidence" value="ECO:0007669"/>
    <property type="project" value="UniProtKB-SubCell"/>
</dbReference>
<sequence length="142" mass="15282">MNFVGSCTSWLCSHNEAEKQLASPTDIGGSQVPTTTTTPSLTINSTAAPDPGPSPGASNSCDDVIPPQKNCYRLVMLGSARVGKTCLVARFLGAKFQESYTPTIEDFHRKLYRIRGEIHQLDCRPSKISTGNCTGLGARYTN</sequence>
<dbReference type="PANTHER" id="PTHR46149:SF3">
    <property type="entry name" value="MIP08469P"/>
    <property type="match status" value="1"/>
</dbReference>
<keyword evidence="4" id="KW-0342">GTP-binding</keyword>
<reference evidence="8 9" key="1">
    <citation type="journal article" date="2024" name="BMC Genomics">
        <title>De novo assembly and annotation of Popillia japonica's genome with initial clues to its potential as an invasive pest.</title>
        <authorList>
            <person name="Cucini C."/>
            <person name="Boschi S."/>
            <person name="Funari R."/>
            <person name="Cardaioli E."/>
            <person name="Iannotti N."/>
            <person name="Marturano G."/>
            <person name="Paoli F."/>
            <person name="Bruttini M."/>
            <person name="Carapelli A."/>
            <person name="Frati F."/>
            <person name="Nardi F."/>
        </authorList>
    </citation>
    <scope>NUCLEOTIDE SEQUENCE [LARGE SCALE GENOMIC DNA]</scope>
    <source>
        <strain evidence="8">DMR45628</strain>
    </source>
</reference>
<evidence type="ECO:0000256" key="4">
    <source>
        <dbReference type="ARBA" id="ARBA00023134"/>
    </source>
</evidence>
<evidence type="ECO:0000256" key="2">
    <source>
        <dbReference type="ARBA" id="ARBA00022475"/>
    </source>
</evidence>